<evidence type="ECO:0000313" key="4">
    <source>
        <dbReference type="Proteomes" id="UP001316384"/>
    </source>
</evidence>
<evidence type="ECO:0000313" key="3">
    <source>
        <dbReference type="EMBL" id="UUI70516.1"/>
    </source>
</evidence>
<dbReference type="RefSeq" id="WP_227575819.1">
    <property type="nucleotide sequence ID" value="NZ_CP101987.1"/>
</dbReference>
<dbReference type="Gene3D" id="3.40.50.2000">
    <property type="entry name" value="Glycogen Phosphorylase B"/>
    <property type="match status" value="1"/>
</dbReference>
<dbReference type="SUPFAM" id="SSF53756">
    <property type="entry name" value="UDP-Glycosyltransferase/glycogen phosphorylase"/>
    <property type="match status" value="1"/>
</dbReference>
<gene>
    <name evidence="3" type="ORF">NP048_11950</name>
</gene>
<proteinExistence type="predicted"/>
<dbReference type="InterPro" id="IPR001296">
    <property type="entry name" value="Glyco_trans_1"/>
</dbReference>
<dbReference type="Proteomes" id="UP001316384">
    <property type="component" value="Chromosome"/>
</dbReference>
<organism evidence="3 4">
    <name type="scientific">Cellulomonas xiejunii</name>
    <dbReference type="NCBI Taxonomy" id="2968083"/>
    <lineage>
        <taxon>Bacteria</taxon>
        <taxon>Bacillati</taxon>
        <taxon>Actinomycetota</taxon>
        <taxon>Actinomycetes</taxon>
        <taxon>Micrococcales</taxon>
        <taxon>Cellulomonadaceae</taxon>
        <taxon>Cellulomonas</taxon>
    </lineage>
</organism>
<accession>A0ABY5KJ68</accession>
<reference evidence="3 4" key="1">
    <citation type="submission" date="2022-07" db="EMBL/GenBank/DDBJ databases">
        <title>Novel species in genus cellulomonas.</title>
        <authorList>
            <person name="Ye L."/>
        </authorList>
    </citation>
    <scope>NUCLEOTIDE SEQUENCE [LARGE SCALE GENOMIC DNA]</scope>
    <source>
        <strain evidence="4">zg-B89</strain>
    </source>
</reference>
<dbReference type="PANTHER" id="PTHR46401">
    <property type="entry name" value="GLYCOSYLTRANSFERASE WBBK-RELATED"/>
    <property type="match status" value="1"/>
</dbReference>
<dbReference type="CDD" id="cd03809">
    <property type="entry name" value="GT4_MtfB-like"/>
    <property type="match status" value="1"/>
</dbReference>
<evidence type="ECO:0000259" key="2">
    <source>
        <dbReference type="Pfam" id="PF00534"/>
    </source>
</evidence>
<dbReference type="EMBL" id="CP101987">
    <property type="protein sequence ID" value="UUI70516.1"/>
    <property type="molecule type" value="Genomic_DNA"/>
</dbReference>
<protein>
    <submittedName>
        <fullName evidence="3">Glycosyltransferase family 4 protein</fullName>
    </submittedName>
</protein>
<dbReference type="PANTHER" id="PTHR46401:SF2">
    <property type="entry name" value="GLYCOSYLTRANSFERASE WBBK-RELATED"/>
    <property type="match status" value="1"/>
</dbReference>
<dbReference type="Pfam" id="PF00534">
    <property type="entry name" value="Glycos_transf_1"/>
    <property type="match status" value="1"/>
</dbReference>
<name>A0ABY5KJ68_9CELL</name>
<keyword evidence="1" id="KW-0808">Transferase</keyword>
<keyword evidence="4" id="KW-1185">Reference proteome</keyword>
<sequence>MKRTAAGALLTALDQRVAAVARAVGVDVEESSDPGATAATLLPLLVARARQAPRPDVAWLLLTAVRAAMPSSADVLALRRDLELLDDEDATARLLADVVRHPLRGALELELDVVQGVVVNADFCARHDIHTGIHRVVRETLPRWSGDFTVTANVDEYTALRTLAPREVERVLRYGQESQVDPAAERAYRARLVVPWRGVLLVPEIPDTAFGPALAALAEHSGNALVLIGYDMIPAVSADLRPPVDAVRFGAYLTVVKHAASVAAISASAAAEFAGFAHAVTAQGLPGPRVHEVVLPADVPVPVDPAQDGAAPGGRPRVLCVGSHEPHKNHDTVLHAAERLWRAGHEFELVLIGGPGWRSEEFSRRIEHVRSLGRPVTHLGRVTDDELWQAFRDARFSVFVSLHEGFGLPVAESLACGTPVVTSSYGSLAELARDGGCLTVDPTDDDAVTEAMHALLTSPDLLERLRGEARQRPRRTWDDYARDLWRTVTTAREEQM</sequence>
<feature type="domain" description="Glycosyl transferase family 1" evidence="2">
    <location>
        <begin position="310"/>
        <end position="472"/>
    </location>
</feature>
<evidence type="ECO:0000256" key="1">
    <source>
        <dbReference type="ARBA" id="ARBA00022679"/>
    </source>
</evidence>